<dbReference type="InParanoid" id="A0A059B8Q2"/>
<feature type="domain" description="Protein kinase" evidence="14">
    <location>
        <begin position="88"/>
        <end position="371"/>
    </location>
</feature>
<dbReference type="InterPro" id="IPR050823">
    <property type="entry name" value="Plant_Ser_Thr_Prot_Kinase"/>
</dbReference>
<comment type="catalytic activity">
    <reaction evidence="9">
        <text>L-threonyl-[protein] + ATP = O-phospho-L-threonyl-[protein] + ADP + H(+)</text>
        <dbReference type="Rhea" id="RHEA:46608"/>
        <dbReference type="Rhea" id="RHEA-COMP:11060"/>
        <dbReference type="Rhea" id="RHEA-COMP:11605"/>
        <dbReference type="ChEBI" id="CHEBI:15378"/>
        <dbReference type="ChEBI" id="CHEBI:30013"/>
        <dbReference type="ChEBI" id="CHEBI:30616"/>
        <dbReference type="ChEBI" id="CHEBI:61977"/>
        <dbReference type="ChEBI" id="CHEBI:456216"/>
        <dbReference type="EC" id="2.7.11.1"/>
    </reaction>
</comment>
<feature type="region of interest" description="Disordered" evidence="13">
    <location>
        <begin position="30"/>
        <end position="67"/>
    </location>
</feature>
<dbReference type="InterPro" id="IPR001245">
    <property type="entry name" value="Ser-Thr/Tyr_kinase_cat_dom"/>
</dbReference>
<dbReference type="Gene3D" id="1.10.510.10">
    <property type="entry name" value="Transferase(Phosphotransferase) domain 1"/>
    <property type="match status" value="1"/>
</dbReference>
<feature type="compositionally biased region" description="Polar residues" evidence="13">
    <location>
        <begin position="58"/>
        <end position="67"/>
    </location>
</feature>
<organism evidence="15">
    <name type="scientific">Eucalyptus grandis</name>
    <name type="common">Flooded gum</name>
    <dbReference type="NCBI Taxonomy" id="71139"/>
    <lineage>
        <taxon>Eukaryota</taxon>
        <taxon>Viridiplantae</taxon>
        <taxon>Streptophyta</taxon>
        <taxon>Embryophyta</taxon>
        <taxon>Tracheophyta</taxon>
        <taxon>Spermatophyta</taxon>
        <taxon>Magnoliopsida</taxon>
        <taxon>eudicotyledons</taxon>
        <taxon>Gunneridae</taxon>
        <taxon>Pentapetalae</taxon>
        <taxon>rosids</taxon>
        <taxon>malvids</taxon>
        <taxon>Myrtales</taxon>
        <taxon>Myrtaceae</taxon>
        <taxon>Myrtoideae</taxon>
        <taxon>Eucalypteae</taxon>
        <taxon>Eucalyptus</taxon>
    </lineage>
</organism>
<dbReference type="EMBL" id="KK198759">
    <property type="protein sequence ID" value="KCW62612.1"/>
    <property type="molecule type" value="Genomic_DNA"/>
</dbReference>
<dbReference type="eggNOG" id="KOG1187">
    <property type="taxonomic scope" value="Eukaryota"/>
</dbReference>
<dbReference type="Gramene" id="KCW62612">
    <property type="protein sequence ID" value="KCW62612"/>
    <property type="gene ID" value="EUGRSUZ_G00113"/>
</dbReference>
<keyword evidence="3" id="KW-0472">Membrane</keyword>
<dbReference type="SUPFAM" id="SSF56112">
    <property type="entry name" value="Protein kinase-like (PK-like)"/>
    <property type="match status" value="1"/>
</dbReference>
<evidence type="ECO:0000256" key="7">
    <source>
        <dbReference type="ARBA" id="ARBA00022777"/>
    </source>
</evidence>
<dbReference type="GO" id="GO:0005524">
    <property type="term" value="F:ATP binding"/>
    <property type="evidence" value="ECO:0007669"/>
    <property type="project" value="UniProtKB-UniRule"/>
</dbReference>
<dbReference type="InterPro" id="IPR017441">
    <property type="entry name" value="Protein_kinase_ATP_BS"/>
</dbReference>
<dbReference type="AlphaFoldDB" id="A0A059B8Q2"/>
<gene>
    <name evidence="15" type="ORF">EUGRSUZ_G00113</name>
</gene>
<name>A0A059B8Q2_EUCGR</name>
<evidence type="ECO:0000259" key="14">
    <source>
        <dbReference type="PROSITE" id="PS50011"/>
    </source>
</evidence>
<evidence type="ECO:0000256" key="1">
    <source>
        <dbReference type="ARBA" id="ARBA00004236"/>
    </source>
</evidence>
<comment type="catalytic activity">
    <reaction evidence="10">
        <text>L-seryl-[protein] + ATP = O-phospho-L-seryl-[protein] + ADP + H(+)</text>
        <dbReference type="Rhea" id="RHEA:17989"/>
        <dbReference type="Rhea" id="RHEA-COMP:9863"/>
        <dbReference type="Rhea" id="RHEA-COMP:11604"/>
        <dbReference type="ChEBI" id="CHEBI:15378"/>
        <dbReference type="ChEBI" id="CHEBI:29999"/>
        <dbReference type="ChEBI" id="CHEBI:30616"/>
        <dbReference type="ChEBI" id="CHEBI:83421"/>
        <dbReference type="ChEBI" id="CHEBI:456216"/>
        <dbReference type="EC" id="2.7.11.1"/>
    </reaction>
</comment>
<evidence type="ECO:0000256" key="11">
    <source>
        <dbReference type="PROSITE-ProRule" id="PRU10141"/>
    </source>
</evidence>
<evidence type="ECO:0000256" key="12">
    <source>
        <dbReference type="RuleBase" id="RU000304"/>
    </source>
</evidence>
<dbReference type="GO" id="GO:0005886">
    <property type="term" value="C:plasma membrane"/>
    <property type="evidence" value="ECO:0007669"/>
    <property type="project" value="UniProtKB-SubCell"/>
</dbReference>
<dbReference type="Gene3D" id="3.30.200.20">
    <property type="entry name" value="Phosphorylase Kinase, domain 1"/>
    <property type="match status" value="1"/>
</dbReference>
<evidence type="ECO:0000256" key="4">
    <source>
        <dbReference type="ARBA" id="ARBA00022527"/>
    </source>
</evidence>
<accession>A0A059B8Q2</accession>
<keyword evidence="5" id="KW-0808">Transferase</keyword>
<comment type="similarity">
    <text evidence="12">Belongs to the protein kinase superfamily.</text>
</comment>
<evidence type="ECO:0000256" key="2">
    <source>
        <dbReference type="ARBA" id="ARBA00012513"/>
    </source>
</evidence>
<dbReference type="PROSITE" id="PS00108">
    <property type="entry name" value="PROTEIN_KINASE_ST"/>
    <property type="match status" value="1"/>
</dbReference>
<dbReference type="FunFam" id="3.30.200.20:FF:000228">
    <property type="entry name" value="Serine/threonine-protein kinase BIK1"/>
    <property type="match status" value="1"/>
</dbReference>
<protein>
    <recommendedName>
        <fullName evidence="2">non-specific serine/threonine protein kinase</fullName>
        <ecNumber evidence="2">2.7.11.1</ecNumber>
    </recommendedName>
</protein>
<evidence type="ECO:0000256" key="10">
    <source>
        <dbReference type="ARBA" id="ARBA00048679"/>
    </source>
</evidence>
<evidence type="ECO:0000256" key="5">
    <source>
        <dbReference type="ARBA" id="ARBA00022679"/>
    </source>
</evidence>
<feature type="compositionally biased region" description="Polar residues" evidence="13">
    <location>
        <begin position="378"/>
        <end position="392"/>
    </location>
</feature>
<dbReference type="FunFam" id="1.10.510.10:FF:000095">
    <property type="entry name" value="protein STRUBBELIG-RECEPTOR FAMILY 8"/>
    <property type="match status" value="1"/>
</dbReference>
<proteinExistence type="inferred from homology"/>
<evidence type="ECO:0000256" key="9">
    <source>
        <dbReference type="ARBA" id="ARBA00047899"/>
    </source>
</evidence>
<keyword evidence="7" id="KW-0418">Kinase</keyword>
<dbReference type="InterPro" id="IPR011009">
    <property type="entry name" value="Kinase-like_dom_sf"/>
</dbReference>
<feature type="binding site" evidence="11">
    <location>
        <position position="127"/>
    </location>
    <ligand>
        <name>ATP</name>
        <dbReference type="ChEBI" id="CHEBI:30616"/>
    </ligand>
</feature>
<feature type="region of interest" description="Disordered" evidence="13">
    <location>
        <begin position="378"/>
        <end position="423"/>
    </location>
</feature>
<evidence type="ECO:0000313" key="15">
    <source>
        <dbReference type="EMBL" id="KCW62612.1"/>
    </source>
</evidence>
<dbReference type="InterPro" id="IPR008271">
    <property type="entry name" value="Ser/Thr_kinase_AS"/>
</dbReference>
<comment type="subcellular location">
    <subcellularLocation>
        <location evidence="1">Cell membrane</location>
    </subcellularLocation>
</comment>
<evidence type="ECO:0000256" key="8">
    <source>
        <dbReference type="ARBA" id="ARBA00022840"/>
    </source>
</evidence>
<dbReference type="PROSITE" id="PS00107">
    <property type="entry name" value="PROTEIN_KINASE_ATP"/>
    <property type="match status" value="1"/>
</dbReference>
<dbReference type="InterPro" id="IPR000719">
    <property type="entry name" value="Prot_kinase_dom"/>
</dbReference>
<keyword evidence="6 11" id="KW-0547">Nucleotide-binding</keyword>
<dbReference type="PROSITE" id="PS50011">
    <property type="entry name" value="PROTEIN_KINASE_DOM"/>
    <property type="match status" value="1"/>
</dbReference>
<keyword evidence="8 11" id="KW-0067">ATP-binding</keyword>
<reference evidence="15" key="1">
    <citation type="submission" date="2013-07" db="EMBL/GenBank/DDBJ databases">
        <title>The genome of Eucalyptus grandis.</title>
        <authorList>
            <person name="Schmutz J."/>
            <person name="Hayes R."/>
            <person name="Myburg A."/>
            <person name="Tuskan G."/>
            <person name="Grattapaglia D."/>
            <person name="Rokhsar D.S."/>
        </authorList>
    </citation>
    <scope>NUCLEOTIDE SEQUENCE</scope>
    <source>
        <tissue evidence="15">Leaf extractions</tissue>
    </source>
</reference>
<sequence>MSISDSPNLKSPSADGICCTHLTWTKGGLSRTQGSIHSPTALSPSVQPRGEKCRPVSLPTSKSEGDTLSSPHLKAFMYSELNNATRNFCNDSLIGEGGFGYVYKGWIDERTLGPARPGCGMVVAIKKLGDKVFQGRREWLAEVQYLSQFQHPNLVRLLGYCLDGDNRLLVYEYVPRGSLENHLFRRGAQPLSWEIRIKVAIGAARGLSFLHEAEQSVIHRDFKASNILLDLEYNAKLSDFGLAKAGPIGDGTHFSTQVMGTQGYAAPEYIATGCLTARCDVYSFGVVLLELLSGRCAVDKSKVGVKQNLVEWAKPYLSNKRKLYRIMDERLEGQYPQKGAYMAAFLAFECIGDAKCRPSMTEVLVRLEKILVPKESTATARQEQQLGSSSLRLKSPLRHDHPSPAVRMPRGLSPHSAMRSRRQ</sequence>
<evidence type="ECO:0000256" key="6">
    <source>
        <dbReference type="ARBA" id="ARBA00022741"/>
    </source>
</evidence>
<dbReference type="Pfam" id="PF07714">
    <property type="entry name" value="PK_Tyr_Ser-Thr"/>
    <property type="match status" value="1"/>
</dbReference>
<dbReference type="CDD" id="cd14066">
    <property type="entry name" value="STKc_IRAK"/>
    <property type="match status" value="1"/>
</dbReference>
<dbReference type="GO" id="GO:0004674">
    <property type="term" value="F:protein serine/threonine kinase activity"/>
    <property type="evidence" value="ECO:0007669"/>
    <property type="project" value="UniProtKB-KW"/>
</dbReference>
<keyword evidence="4 12" id="KW-0723">Serine/threonine-protein kinase</keyword>
<evidence type="ECO:0000256" key="3">
    <source>
        <dbReference type="ARBA" id="ARBA00022475"/>
    </source>
</evidence>
<dbReference type="PANTHER" id="PTHR45621">
    <property type="entry name" value="OS01G0588500 PROTEIN-RELATED"/>
    <property type="match status" value="1"/>
</dbReference>
<dbReference type="EC" id="2.7.11.1" evidence="2"/>
<dbReference type="OMA" id="GICCTHL"/>
<evidence type="ECO:0000256" key="13">
    <source>
        <dbReference type="SAM" id="MobiDB-lite"/>
    </source>
</evidence>
<feature type="compositionally biased region" description="Polar residues" evidence="13">
    <location>
        <begin position="30"/>
        <end position="46"/>
    </location>
</feature>
<keyword evidence="3" id="KW-1003">Cell membrane</keyword>